<feature type="domain" description="DUF6603" evidence="1">
    <location>
        <begin position="421"/>
        <end position="979"/>
    </location>
</feature>
<reference evidence="2 3" key="1">
    <citation type="submission" date="2018-05" db="EMBL/GenBank/DDBJ databases">
        <title>Genomic Encyclopedia of Type Strains, Phase IV (KMG-IV): sequencing the most valuable type-strain genomes for metagenomic binning, comparative biology and taxonomic classification.</title>
        <authorList>
            <person name="Goeker M."/>
        </authorList>
    </citation>
    <scope>NUCLEOTIDE SEQUENCE [LARGE SCALE GENOMIC DNA]</scope>
    <source>
        <strain evidence="2 3">DSM 6462</strain>
    </source>
</reference>
<gene>
    <name evidence="2" type="ORF">C7450_102396</name>
</gene>
<comment type="caution">
    <text evidence="2">The sequence shown here is derived from an EMBL/GenBank/DDBJ whole genome shotgun (WGS) entry which is preliminary data.</text>
</comment>
<sequence>MSQNALTSLLCDIAVAFGSIADIDTAERAAAFFAKLGYAVPGAAALGALSGLKSAVAGLGGSVRASASIDSDNGKLAANIDLVARLAAVTDAMRQVQSALQGAGVPNLGELVPRLTDQLLLDHIDRALPQLHEGLLLMGLIDCNATPANGQPMRRINWRRLSALLTAPGEIARDVYRFDTNLDIDLLLARLEALMRASGMPGGRYPQSAATKAALGNAGTGLPELRFPFFQKGFTPETYSQFGITISPAEATGGKKKGVALLPYIRGGNSFQFNVCDRGELVFSSTADIRKVGFALRPPLSAEGLFDLTGAFGANLAIREKKARAEEVILIGSPGGTRLSVQGLGFNVFAGTPQGKLDLGVEAEIGAFRFVIDAGEADGFLQKVLSGLHVEAETDLAFGMALLSGFTFRGGGKLALELSTHIDLGPAKIEGIRLGLGPSNDRFSLDTGALLKFDLGPLKAVVEDIGLSTGLDFRPGNLGPANLSVGFKPPKGVGLSVDAGVVTGGGYLSLDPERGEYAGAIELSFSGIVALKAFGLISTRMPDGSKGFSLVIIISVEFGTGIQLGFGFTLLAVGGLIGLNRTMNLEALMDGVRTGAIESIMFPRDVVANAPKIISDLRTLFPAQEGTFLIGPMAKLGWGTPTLVSVSLGIIIEIPGNIAIIGVLKVAIPAEDAPLIILQVNFAGAIEFDKQRIYFFASLFESRVVFLTIDGEMGLLVAFGDDANFVVSVGGFHPRFAPPPLPFPSPRRISVSLLSTPVSRVRIEGYFAVTANTVQFGARVEVYFGFSALNVKGHLAFDALFQFSPFRFIIEISASLSANVFGAGLFSVRVRGELQGPAKWRIRGQGSISLLFWDVDVDINESWGESADTLLPPVAVLPLLAGEYAKMENWRAILPPANGLFVTLRKMSAEEAALVLHPVGHLAISQRAVPLAIKLDKIGNQAPSDVNRLTIDVGGGGLAKRDDAFEPFAPALFQNFSDADKLSRPAFAPEKSGLHLSAAGADLRTSRMVKRIVRYEEIIIDNNFKRFTRRFFLFAGTLFNFFLDGAAITHCALSKAAKTKLDPFADKITVMPETFTVAFQATNKAFAANAGAFRSEASARQFMNDVVANDPALVDAVHVIPSYERAA</sequence>
<dbReference type="EMBL" id="QJJK01000002">
    <property type="protein sequence ID" value="PXW63480.1"/>
    <property type="molecule type" value="Genomic_DNA"/>
</dbReference>
<dbReference type="AlphaFoldDB" id="A0A2V3UEK0"/>
<evidence type="ECO:0000313" key="3">
    <source>
        <dbReference type="Proteomes" id="UP000248021"/>
    </source>
</evidence>
<name>A0A2V3UEK0_9HYPH</name>
<proteinExistence type="predicted"/>
<keyword evidence="3" id="KW-1185">Reference proteome</keyword>
<accession>A0A2V3UEK0</accession>
<dbReference type="Proteomes" id="UP000248021">
    <property type="component" value="Unassembled WGS sequence"/>
</dbReference>
<dbReference type="Pfam" id="PF20248">
    <property type="entry name" value="DUF6603"/>
    <property type="match status" value="1"/>
</dbReference>
<protein>
    <recommendedName>
        <fullName evidence="1">DUF6603 domain-containing protein</fullName>
    </recommendedName>
</protein>
<dbReference type="OrthoDB" id="535891at2"/>
<evidence type="ECO:0000259" key="1">
    <source>
        <dbReference type="Pfam" id="PF20248"/>
    </source>
</evidence>
<dbReference type="InterPro" id="IPR046538">
    <property type="entry name" value="DUF6603"/>
</dbReference>
<dbReference type="RefSeq" id="WP_110373618.1">
    <property type="nucleotide sequence ID" value="NZ_JAHBRY010000002.1"/>
</dbReference>
<evidence type="ECO:0000313" key="2">
    <source>
        <dbReference type="EMBL" id="PXW63480.1"/>
    </source>
</evidence>
<organism evidence="2 3">
    <name type="scientific">Chelatococcus asaccharovorans</name>
    <dbReference type="NCBI Taxonomy" id="28210"/>
    <lineage>
        <taxon>Bacteria</taxon>
        <taxon>Pseudomonadati</taxon>
        <taxon>Pseudomonadota</taxon>
        <taxon>Alphaproteobacteria</taxon>
        <taxon>Hyphomicrobiales</taxon>
        <taxon>Chelatococcaceae</taxon>
        <taxon>Chelatococcus</taxon>
    </lineage>
</organism>